<name>A0A2Z2MSM0_9EURY</name>
<reference evidence="2 3" key="1">
    <citation type="submission" date="2016-04" db="EMBL/GenBank/DDBJ databases">
        <title>Complete genome sequence of Thermococcus barossii type strain SHCK-94.</title>
        <authorList>
            <person name="Oger P.M."/>
        </authorList>
    </citation>
    <scope>NUCLEOTIDE SEQUENCE [LARGE SCALE GENOMIC DNA]</scope>
    <source>
        <strain evidence="2 3">SHCK-94</strain>
    </source>
</reference>
<evidence type="ECO:0000256" key="1">
    <source>
        <dbReference type="SAM" id="Phobius"/>
    </source>
</evidence>
<keyword evidence="1" id="KW-1133">Transmembrane helix</keyword>
<feature type="transmembrane region" description="Helical" evidence="1">
    <location>
        <begin position="31"/>
        <end position="47"/>
    </location>
</feature>
<feature type="transmembrane region" description="Helical" evidence="1">
    <location>
        <begin position="136"/>
        <end position="157"/>
    </location>
</feature>
<keyword evidence="1" id="KW-0472">Membrane</keyword>
<keyword evidence="1" id="KW-0812">Transmembrane</keyword>
<keyword evidence="3" id="KW-1185">Reference proteome</keyword>
<dbReference type="KEGG" id="tbs:A3L01_08020"/>
<dbReference type="EMBL" id="CP015101">
    <property type="protein sequence ID" value="ASJ05311.1"/>
    <property type="molecule type" value="Genomic_DNA"/>
</dbReference>
<gene>
    <name evidence="2" type="ORF">A3L01_08020</name>
</gene>
<protein>
    <submittedName>
        <fullName evidence="2">Uncharacterized protein</fullName>
    </submittedName>
</protein>
<sequence>MSLRAVKLAVVLPAIVLTSLAYSDILRPGDYLLAVALGTILMGTFLSRNSASGTVFLSTVLYAVPYAIAFSQFLPLAFPEAYQNLSGTILKSPYFSSPLPIFALIALSILADYIETADAWENVLGELGWRGTGGKTLLYGLPIVLLAFGLSLALLWLGRSLGLSTGGILLPVILLVLGLTVAYSSIEGGSYRRVVVAVEVPPMNGEVVIEGPDESRVMPLSRSAAFEWEVLRLEAEMRKRPRRVVLRRGEDEEVLTPLMESVDGETLFLLYRG</sequence>
<dbReference type="RefSeq" id="WP_088865314.1">
    <property type="nucleotide sequence ID" value="NZ_CP015101.1"/>
</dbReference>
<evidence type="ECO:0000313" key="2">
    <source>
        <dbReference type="EMBL" id="ASJ05311.1"/>
    </source>
</evidence>
<dbReference type="Proteomes" id="UP000250272">
    <property type="component" value="Chromosome"/>
</dbReference>
<evidence type="ECO:0000313" key="3">
    <source>
        <dbReference type="Proteomes" id="UP000250272"/>
    </source>
</evidence>
<feature type="transmembrane region" description="Helical" evidence="1">
    <location>
        <begin position="163"/>
        <end position="183"/>
    </location>
</feature>
<organism evidence="2 3">
    <name type="scientific">Thermococcus barossii</name>
    <dbReference type="NCBI Taxonomy" id="54077"/>
    <lineage>
        <taxon>Archaea</taxon>
        <taxon>Methanobacteriati</taxon>
        <taxon>Methanobacteriota</taxon>
        <taxon>Thermococci</taxon>
        <taxon>Thermococcales</taxon>
        <taxon>Thermococcaceae</taxon>
        <taxon>Thermococcus</taxon>
    </lineage>
</organism>
<dbReference type="AlphaFoldDB" id="A0A2Z2MSM0"/>
<feature type="transmembrane region" description="Helical" evidence="1">
    <location>
        <begin position="94"/>
        <end position="115"/>
    </location>
</feature>
<dbReference type="OrthoDB" id="102004at2157"/>
<dbReference type="GeneID" id="33326715"/>
<accession>A0A2Z2MSM0</accession>
<proteinExistence type="predicted"/>
<feature type="transmembrane region" description="Helical" evidence="1">
    <location>
        <begin position="54"/>
        <end position="74"/>
    </location>
</feature>